<dbReference type="InterPro" id="IPR011545">
    <property type="entry name" value="DEAD/DEAH_box_helicase_dom"/>
</dbReference>
<evidence type="ECO:0000259" key="8">
    <source>
        <dbReference type="PROSITE" id="PS51192"/>
    </source>
</evidence>
<evidence type="ECO:0000256" key="3">
    <source>
        <dbReference type="ARBA" id="ARBA00022801"/>
    </source>
</evidence>
<dbReference type="PANTHER" id="PTHR47958">
    <property type="entry name" value="ATP-DEPENDENT RNA HELICASE DBP3"/>
    <property type="match status" value="1"/>
</dbReference>
<evidence type="ECO:0000256" key="5">
    <source>
        <dbReference type="ARBA" id="ARBA00022840"/>
    </source>
</evidence>
<sequence length="489" mass="54596">MQALPAALEGRDLIGIAQTGSGKTLGYVIPLIVHVLDQEEMKEGDGPIGLILAPTRELCQQIYHETKKFCKPYNISCCPIYGGVSRWEQTKALKQAPEIVIATPGRMIDFVKSKCTNLLRTTFLVVDEADRMFDMGFEGQVRSIVFNIRPDRQALMFSATFRKRVEALAREALTDPIRICVGVGGEANEDVTQHVIMLERDEDKWSWLTKQIISLCSIGSVIVFVTKKADSEILVSKLKTRDITALLLHGDMDQGSRDGVIGKFKRKEEPLLVATDVASRGLDIPHVRTVINYDVAKTIDTHTHRIGRTGRAGEKGDAYTLITGKDKVFAGGLVRNLEGVNQDVPPPLMQLAMQISKFRKSRRVWGYGKGKKMQDRKRVRPGLGSTDTDFTPTPPDKPSGPLTSRMEMYQAQYKTKFIKASAGSDLASTSTIKHNTTTIPNNTDKPPQRKSRFDLESKQESNIPPSRETTLNNETFIKPPPKKKKRWDS</sequence>
<comment type="similarity">
    <text evidence="6">Belongs to the DEAD box helicase family.</text>
</comment>
<organism evidence="10 11">
    <name type="scientific">Oopsacas minuta</name>
    <dbReference type="NCBI Taxonomy" id="111878"/>
    <lineage>
        <taxon>Eukaryota</taxon>
        <taxon>Metazoa</taxon>
        <taxon>Porifera</taxon>
        <taxon>Hexactinellida</taxon>
        <taxon>Hexasterophora</taxon>
        <taxon>Lyssacinosida</taxon>
        <taxon>Leucopsacidae</taxon>
        <taxon>Oopsacas</taxon>
    </lineage>
</organism>
<dbReference type="GO" id="GO:0003676">
    <property type="term" value="F:nucleic acid binding"/>
    <property type="evidence" value="ECO:0007669"/>
    <property type="project" value="InterPro"/>
</dbReference>
<evidence type="ECO:0000259" key="9">
    <source>
        <dbReference type="PROSITE" id="PS51194"/>
    </source>
</evidence>
<dbReference type="SMART" id="SM00490">
    <property type="entry name" value="HELICc"/>
    <property type="match status" value="1"/>
</dbReference>
<dbReference type="EMBL" id="JAKMXF010000255">
    <property type="protein sequence ID" value="KAI6653795.1"/>
    <property type="molecule type" value="Genomic_DNA"/>
</dbReference>
<evidence type="ECO:0000256" key="6">
    <source>
        <dbReference type="RuleBase" id="RU000492"/>
    </source>
</evidence>
<dbReference type="CDD" id="cd18787">
    <property type="entry name" value="SF2_C_DEAD"/>
    <property type="match status" value="1"/>
</dbReference>
<dbReference type="EC" id="3.6.4.13" evidence="1"/>
<keyword evidence="11" id="KW-1185">Reference proteome</keyword>
<dbReference type="GO" id="GO:0005524">
    <property type="term" value="F:ATP binding"/>
    <property type="evidence" value="ECO:0007669"/>
    <property type="project" value="UniProtKB-KW"/>
</dbReference>
<dbReference type="GO" id="GO:0003724">
    <property type="term" value="F:RNA helicase activity"/>
    <property type="evidence" value="ECO:0007669"/>
    <property type="project" value="UniProtKB-EC"/>
</dbReference>
<feature type="compositionally biased region" description="Polar residues" evidence="7">
    <location>
        <begin position="460"/>
        <end position="475"/>
    </location>
</feature>
<accession>A0AAV7JZ74</accession>
<evidence type="ECO:0000256" key="2">
    <source>
        <dbReference type="ARBA" id="ARBA00022741"/>
    </source>
</evidence>
<dbReference type="GO" id="GO:0016787">
    <property type="term" value="F:hydrolase activity"/>
    <property type="evidence" value="ECO:0007669"/>
    <property type="project" value="UniProtKB-KW"/>
</dbReference>
<feature type="compositionally biased region" description="Basic residues" evidence="7">
    <location>
        <begin position="480"/>
        <end position="489"/>
    </location>
</feature>
<protein>
    <recommendedName>
        <fullName evidence="1">RNA helicase</fullName>
        <ecNumber evidence="1">3.6.4.13</ecNumber>
    </recommendedName>
</protein>
<dbReference type="Pfam" id="PF00270">
    <property type="entry name" value="DEAD"/>
    <property type="match status" value="1"/>
</dbReference>
<evidence type="ECO:0000313" key="11">
    <source>
        <dbReference type="Proteomes" id="UP001165289"/>
    </source>
</evidence>
<feature type="domain" description="Helicase ATP-binding" evidence="8">
    <location>
        <begin position="4"/>
        <end position="179"/>
    </location>
</feature>
<dbReference type="Pfam" id="PF00271">
    <property type="entry name" value="Helicase_C"/>
    <property type="match status" value="1"/>
</dbReference>
<feature type="region of interest" description="Disordered" evidence="7">
    <location>
        <begin position="424"/>
        <end position="489"/>
    </location>
</feature>
<keyword evidence="2 6" id="KW-0547">Nucleotide-binding</keyword>
<dbReference type="InterPro" id="IPR027417">
    <property type="entry name" value="P-loop_NTPase"/>
</dbReference>
<dbReference type="SMART" id="SM00487">
    <property type="entry name" value="DEXDc"/>
    <property type="match status" value="1"/>
</dbReference>
<feature type="compositionally biased region" description="Basic residues" evidence="7">
    <location>
        <begin position="368"/>
        <end position="380"/>
    </location>
</feature>
<proteinExistence type="inferred from homology"/>
<dbReference type="PROSITE" id="PS51192">
    <property type="entry name" value="HELICASE_ATP_BIND_1"/>
    <property type="match status" value="1"/>
</dbReference>
<dbReference type="PROSITE" id="PS00039">
    <property type="entry name" value="DEAD_ATP_HELICASE"/>
    <property type="match status" value="1"/>
</dbReference>
<dbReference type="InterPro" id="IPR000629">
    <property type="entry name" value="RNA-helicase_DEAD-box_CS"/>
</dbReference>
<feature type="domain" description="Helicase C-terminal" evidence="9">
    <location>
        <begin position="208"/>
        <end position="352"/>
    </location>
</feature>
<gene>
    <name evidence="10" type="ORF">LOD99_3299</name>
</gene>
<evidence type="ECO:0000256" key="7">
    <source>
        <dbReference type="SAM" id="MobiDB-lite"/>
    </source>
</evidence>
<dbReference type="Proteomes" id="UP001165289">
    <property type="component" value="Unassembled WGS sequence"/>
</dbReference>
<dbReference type="SUPFAM" id="SSF52540">
    <property type="entry name" value="P-loop containing nucleoside triphosphate hydrolases"/>
    <property type="match status" value="1"/>
</dbReference>
<feature type="region of interest" description="Disordered" evidence="7">
    <location>
        <begin position="368"/>
        <end position="403"/>
    </location>
</feature>
<reference evidence="10 11" key="1">
    <citation type="journal article" date="2023" name="BMC Biol.">
        <title>The compact genome of the sponge Oopsacas minuta (Hexactinellida) is lacking key metazoan core genes.</title>
        <authorList>
            <person name="Santini S."/>
            <person name="Schenkelaars Q."/>
            <person name="Jourda C."/>
            <person name="Duchesne M."/>
            <person name="Belahbib H."/>
            <person name="Rocher C."/>
            <person name="Selva M."/>
            <person name="Riesgo A."/>
            <person name="Vervoort M."/>
            <person name="Leys S.P."/>
            <person name="Kodjabachian L."/>
            <person name="Le Bivic A."/>
            <person name="Borchiellini C."/>
            <person name="Claverie J.M."/>
            <person name="Renard E."/>
        </authorList>
    </citation>
    <scope>NUCLEOTIDE SEQUENCE [LARGE SCALE GENOMIC DNA]</scope>
    <source>
        <strain evidence="10">SPO-2</strain>
    </source>
</reference>
<keyword evidence="5 6" id="KW-0067">ATP-binding</keyword>
<keyword evidence="4 6" id="KW-0347">Helicase</keyword>
<dbReference type="PROSITE" id="PS51194">
    <property type="entry name" value="HELICASE_CTER"/>
    <property type="match status" value="1"/>
</dbReference>
<name>A0AAV7JZ74_9METZ</name>
<evidence type="ECO:0000256" key="4">
    <source>
        <dbReference type="ARBA" id="ARBA00022806"/>
    </source>
</evidence>
<dbReference type="InterPro" id="IPR001650">
    <property type="entry name" value="Helicase_C-like"/>
</dbReference>
<dbReference type="InterPro" id="IPR014001">
    <property type="entry name" value="Helicase_ATP-bd"/>
</dbReference>
<dbReference type="Gene3D" id="3.40.50.300">
    <property type="entry name" value="P-loop containing nucleotide triphosphate hydrolases"/>
    <property type="match status" value="2"/>
</dbReference>
<feature type="compositionally biased region" description="Polar residues" evidence="7">
    <location>
        <begin position="426"/>
        <end position="445"/>
    </location>
</feature>
<keyword evidence="3 6" id="KW-0378">Hydrolase</keyword>
<comment type="caution">
    <text evidence="10">The sequence shown here is derived from an EMBL/GenBank/DDBJ whole genome shotgun (WGS) entry which is preliminary data.</text>
</comment>
<dbReference type="AlphaFoldDB" id="A0AAV7JZ74"/>
<evidence type="ECO:0000256" key="1">
    <source>
        <dbReference type="ARBA" id="ARBA00012552"/>
    </source>
</evidence>
<evidence type="ECO:0000313" key="10">
    <source>
        <dbReference type="EMBL" id="KAI6653795.1"/>
    </source>
</evidence>